<reference evidence="9 10" key="1">
    <citation type="submission" date="2019-07" db="EMBL/GenBank/DDBJ databases">
        <title>Genome sequencing for Ferrovibrio sp. K5.</title>
        <authorList>
            <person name="Park S.-J."/>
        </authorList>
    </citation>
    <scope>NUCLEOTIDE SEQUENCE [LARGE SCALE GENOMIC DNA]</scope>
    <source>
        <strain evidence="9 10">K5</strain>
    </source>
</reference>
<gene>
    <name evidence="9" type="ORF">FNB15_17000</name>
</gene>
<organism evidence="9 10">
    <name type="scientific">Ferrovibrio terrae</name>
    <dbReference type="NCBI Taxonomy" id="2594003"/>
    <lineage>
        <taxon>Bacteria</taxon>
        <taxon>Pseudomonadati</taxon>
        <taxon>Pseudomonadota</taxon>
        <taxon>Alphaproteobacteria</taxon>
        <taxon>Rhodospirillales</taxon>
        <taxon>Rhodospirillaceae</taxon>
        <taxon>Ferrovibrio</taxon>
    </lineage>
</organism>
<dbReference type="Proteomes" id="UP000317496">
    <property type="component" value="Chromosome"/>
</dbReference>
<evidence type="ECO:0000256" key="3">
    <source>
        <dbReference type="ARBA" id="ARBA00022448"/>
    </source>
</evidence>
<accession>A0A516H4Z4</accession>
<dbReference type="Pfam" id="PF03547">
    <property type="entry name" value="Mem_trans"/>
    <property type="match status" value="1"/>
</dbReference>
<keyword evidence="7 8" id="KW-0472">Membrane</keyword>
<dbReference type="PANTHER" id="PTHR36838:SF4">
    <property type="entry name" value="AUXIN EFFLUX CARRIER FAMILY PROTEIN"/>
    <property type="match status" value="1"/>
</dbReference>
<dbReference type="InterPro" id="IPR004776">
    <property type="entry name" value="Mem_transp_PIN-like"/>
</dbReference>
<evidence type="ECO:0000256" key="5">
    <source>
        <dbReference type="ARBA" id="ARBA00022692"/>
    </source>
</evidence>
<protein>
    <submittedName>
        <fullName evidence="9">AEC family transporter</fullName>
    </submittedName>
</protein>
<feature type="transmembrane region" description="Helical" evidence="8">
    <location>
        <begin position="279"/>
        <end position="304"/>
    </location>
</feature>
<feature type="transmembrane region" description="Helical" evidence="8">
    <location>
        <begin position="64"/>
        <end position="83"/>
    </location>
</feature>
<dbReference type="PANTHER" id="PTHR36838">
    <property type="entry name" value="AUXIN EFFLUX CARRIER FAMILY PROTEIN"/>
    <property type="match status" value="1"/>
</dbReference>
<keyword evidence="5 8" id="KW-0812">Transmembrane</keyword>
<proteinExistence type="inferred from homology"/>
<feature type="transmembrane region" description="Helical" evidence="8">
    <location>
        <begin position="192"/>
        <end position="212"/>
    </location>
</feature>
<feature type="transmembrane region" description="Helical" evidence="8">
    <location>
        <begin position="224"/>
        <end position="243"/>
    </location>
</feature>
<evidence type="ECO:0000256" key="6">
    <source>
        <dbReference type="ARBA" id="ARBA00022989"/>
    </source>
</evidence>
<keyword evidence="4" id="KW-1003">Cell membrane</keyword>
<evidence type="ECO:0000313" key="10">
    <source>
        <dbReference type="Proteomes" id="UP000317496"/>
    </source>
</evidence>
<dbReference type="EMBL" id="CP041636">
    <property type="protein sequence ID" value="QDO98859.1"/>
    <property type="molecule type" value="Genomic_DNA"/>
</dbReference>
<evidence type="ECO:0000256" key="2">
    <source>
        <dbReference type="ARBA" id="ARBA00010145"/>
    </source>
</evidence>
<name>A0A516H4Z4_9PROT</name>
<evidence type="ECO:0000256" key="7">
    <source>
        <dbReference type="ARBA" id="ARBA00023136"/>
    </source>
</evidence>
<evidence type="ECO:0000256" key="1">
    <source>
        <dbReference type="ARBA" id="ARBA00004651"/>
    </source>
</evidence>
<keyword evidence="6 8" id="KW-1133">Transmembrane helix</keyword>
<feature type="transmembrane region" description="Helical" evidence="8">
    <location>
        <begin position="255"/>
        <end position="272"/>
    </location>
</feature>
<comment type="similarity">
    <text evidence="2">Belongs to the auxin efflux carrier (TC 2.A.69) family.</text>
</comment>
<evidence type="ECO:0000256" key="8">
    <source>
        <dbReference type="SAM" id="Phobius"/>
    </source>
</evidence>
<dbReference type="InterPro" id="IPR038770">
    <property type="entry name" value="Na+/solute_symporter_sf"/>
</dbReference>
<feature type="transmembrane region" description="Helical" evidence="8">
    <location>
        <begin position="122"/>
        <end position="148"/>
    </location>
</feature>
<keyword evidence="3" id="KW-0813">Transport</keyword>
<feature type="transmembrane region" description="Helical" evidence="8">
    <location>
        <begin position="160"/>
        <end position="180"/>
    </location>
</feature>
<dbReference type="KEGG" id="fer:FNB15_17000"/>
<dbReference type="GO" id="GO:0005886">
    <property type="term" value="C:plasma membrane"/>
    <property type="evidence" value="ECO:0007669"/>
    <property type="project" value="UniProtKB-SubCell"/>
</dbReference>
<dbReference type="OrthoDB" id="9805563at2"/>
<dbReference type="Gene3D" id="1.20.1530.20">
    <property type="match status" value="1"/>
</dbReference>
<evidence type="ECO:0000313" key="9">
    <source>
        <dbReference type="EMBL" id="QDO98859.1"/>
    </source>
</evidence>
<dbReference type="GO" id="GO:0055085">
    <property type="term" value="P:transmembrane transport"/>
    <property type="evidence" value="ECO:0007669"/>
    <property type="project" value="InterPro"/>
</dbReference>
<dbReference type="RefSeq" id="WP_144257856.1">
    <property type="nucleotide sequence ID" value="NZ_CP041636.1"/>
</dbReference>
<keyword evidence="10" id="KW-1185">Reference proteome</keyword>
<feature type="transmembrane region" description="Helical" evidence="8">
    <location>
        <begin position="95"/>
        <end position="116"/>
    </location>
</feature>
<evidence type="ECO:0000256" key="4">
    <source>
        <dbReference type="ARBA" id="ARBA00022475"/>
    </source>
</evidence>
<comment type="subcellular location">
    <subcellularLocation>
        <location evidence="1">Cell membrane</location>
        <topology evidence="1">Multi-pass membrane protein</topology>
    </subcellularLocation>
</comment>
<dbReference type="AlphaFoldDB" id="A0A516H4Z4"/>
<sequence length="306" mass="31834">MLSVIFAIIPIFLLIALGGALKRTNFPGDAFWPLADKMTYFIFFPALLVDNLSSARLGNLDPTGMLGALLAVILLQAALVYLLRPLAKVDGPGFTSLFQGAVRFNTFVGLGAVAALDGGAGITLFAIAISLAIPVLNVLCVLTLARYGAHGQSTSFKGQALFLIKNPLIIACLIGIAMNLTGLSLPRGIEPVFKMLGSMAAPMGLLTVGAGLQWEAARSGGRAVLLACALKLAIYPLMLFAAAKLWGLGPLETKVMVLWGAMPTASASYILARQMGGDAPLAAAIVTVSTILAFVTVPVFMLMAGV</sequence>